<evidence type="ECO:0000313" key="1">
    <source>
        <dbReference type="EMBL" id="KKM23545.1"/>
    </source>
</evidence>
<reference evidence="1" key="1">
    <citation type="journal article" date="2015" name="Nature">
        <title>Complex archaea that bridge the gap between prokaryotes and eukaryotes.</title>
        <authorList>
            <person name="Spang A."/>
            <person name="Saw J.H."/>
            <person name="Jorgensen S.L."/>
            <person name="Zaremba-Niedzwiedzka K."/>
            <person name="Martijn J."/>
            <person name="Lind A.E."/>
            <person name="van Eijk R."/>
            <person name="Schleper C."/>
            <person name="Guy L."/>
            <person name="Ettema T.J."/>
        </authorList>
    </citation>
    <scope>NUCLEOTIDE SEQUENCE</scope>
</reference>
<comment type="caution">
    <text evidence="1">The sequence shown here is derived from an EMBL/GenBank/DDBJ whole genome shotgun (WGS) entry which is preliminary data.</text>
</comment>
<dbReference type="EMBL" id="LAZR01013103">
    <property type="protein sequence ID" value="KKM23545.1"/>
    <property type="molecule type" value="Genomic_DNA"/>
</dbReference>
<gene>
    <name evidence="1" type="ORF">LCGC14_1614100</name>
</gene>
<organism evidence="1">
    <name type="scientific">marine sediment metagenome</name>
    <dbReference type="NCBI Taxonomy" id="412755"/>
    <lineage>
        <taxon>unclassified sequences</taxon>
        <taxon>metagenomes</taxon>
        <taxon>ecological metagenomes</taxon>
    </lineage>
</organism>
<sequence>MLIPAAETIVDPITPFETVTSRGFNGLKWWGSPGPHPDVNNGTEVNQSGFIGARDPGAIKNAPIWRVSEYHITDGASGTQRVEFIVGGGFFGRTGNMATDFFKALTITDQADTVVYHNLLS</sequence>
<feature type="non-terminal residue" evidence="1">
    <location>
        <position position="121"/>
    </location>
</feature>
<protein>
    <submittedName>
        <fullName evidence="1">Uncharacterized protein</fullName>
    </submittedName>
</protein>
<dbReference type="AlphaFoldDB" id="A0A0F9L7M1"/>
<name>A0A0F9L7M1_9ZZZZ</name>
<proteinExistence type="predicted"/>
<accession>A0A0F9L7M1</accession>